<protein>
    <submittedName>
        <fullName evidence="1">Uncharacterized protein</fullName>
    </submittedName>
</protein>
<proteinExistence type="predicted"/>
<reference evidence="1" key="1">
    <citation type="submission" date="2023-06" db="EMBL/GenBank/DDBJ databases">
        <authorList>
            <consortium name="Clinical and Environmental Microbiology Branch: Whole genome sequencing antimicrobial resistance pathogens in the healthcare setting"/>
        </authorList>
    </citation>
    <scope>NUCLEOTIDE SEQUENCE</scope>
    <source>
        <strain evidence="1">Microbial</strain>
    </source>
</reference>
<sequence length="89" mass="10083">MLYTYDDILNIKKDMLWVINEIRTNPKLRGNAECQFGSNGLEKELWAYDDLLEKVGPNGVVDSVKDDCNYLDVTSDLIRKIKASISGIS</sequence>
<dbReference type="RefSeq" id="WP_046334542.1">
    <property type="nucleotide sequence ID" value="NZ_CP021852.1"/>
</dbReference>
<accession>A0AAN4CBL2</accession>
<dbReference type="EMBL" id="ABKSPD020000003">
    <property type="protein sequence ID" value="EKW9775329.1"/>
    <property type="molecule type" value="Genomic_DNA"/>
</dbReference>
<comment type="caution">
    <text evidence="1">The sequence shown here is derived from an EMBL/GenBank/DDBJ whole genome shotgun (WGS) entry which is preliminary data.</text>
</comment>
<dbReference type="Proteomes" id="UP001171165">
    <property type="component" value="Unassembled WGS sequence"/>
</dbReference>
<dbReference type="AlphaFoldDB" id="A0AAN4CBL2"/>
<organism evidence="1 2">
    <name type="scientific">Proteus mirabilis</name>
    <dbReference type="NCBI Taxonomy" id="584"/>
    <lineage>
        <taxon>Bacteria</taxon>
        <taxon>Pseudomonadati</taxon>
        <taxon>Pseudomonadota</taxon>
        <taxon>Gammaproteobacteria</taxon>
        <taxon>Enterobacterales</taxon>
        <taxon>Morganellaceae</taxon>
        <taxon>Proteus</taxon>
    </lineage>
</organism>
<gene>
    <name evidence="1" type="ORF">PW210_001129</name>
</gene>
<name>A0AAN4CBL2_PROMI</name>
<evidence type="ECO:0000313" key="2">
    <source>
        <dbReference type="Proteomes" id="UP001171165"/>
    </source>
</evidence>
<evidence type="ECO:0000313" key="1">
    <source>
        <dbReference type="EMBL" id="EKW9775329.1"/>
    </source>
</evidence>